<dbReference type="SUPFAM" id="SSF52540">
    <property type="entry name" value="P-loop containing nucleoside triphosphate hydrolases"/>
    <property type="match status" value="2"/>
</dbReference>
<feature type="signal peptide" evidence="1">
    <location>
        <begin position="1"/>
        <end position="18"/>
    </location>
</feature>
<name>A0A8J2SLH9_9STRA</name>
<keyword evidence="1" id="KW-0732">Signal</keyword>
<evidence type="ECO:0000313" key="3">
    <source>
        <dbReference type="Proteomes" id="UP000789595"/>
    </source>
</evidence>
<organism evidence="2 3">
    <name type="scientific">Pelagomonas calceolata</name>
    <dbReference type="NCBI Taxonomy" id="35677"/>
    <lineage>
        <taxon>Eukaryota</taxon>
        <taxon>Sar</taxon>
        <taxon>Stramenopiles</taxon>
        <taxon>Ochrophyta</taxon>
        <taxon>Pelagophyceae</taxon>
        <taxon>Pelagomonadales</taxon>
        <taxon>Pelagomonadaceae</taxon>
        <taxon>Pelagomonas</taxon>
    </lineage>
</organism>
<protein>
    <recommendedName>
        <fullName evidence="4">Protein-tyrosine sulfotransferase</fullName>
    </recommendedName>
</protein>
<dbReference type="OrthoDB" id="427096at2759"/>
<comment type="caution">
    <text evidence="2">The sequence shown here is derived from an EMBL/GenBank/DDBJ whole genome shotgun (WGS) entry which is preliminary data.</text>
</comment>
<dbReference type="InterPro" id="IPR027417">
    <property type="entry name" value="P-loop_NTPase"/>
</dbReference>
<sequence length="553" mass="62339">MLRGLCVYLLGLSGRVRAGSRLVGSRPIWTTLTNRTLAPPSFFVIGCTKCGTSTLHDIMLRHPEVAPACRFHLRRTRYLANSTLFTHPGRIAPAAATPSHEAYVAWVEGLRREAWGLTREAMSASSPRVALAELDRAYGKWYAYNKVATYLLWRWDVIGDRGRGASADLKQAVIEQFQAATGTFMRVAETLRHDEMAKFPAARDPIAVQRETGRQYAQMLQRHAQYTATRVHESCRPERGKIVAKELRFWGTPQRVHGYHRYVEWHAPELFLANSETPPLVGDFSACLVYGCDSHDPGVTVRDILSVTPFVPVFILVVCDPARRARSYLRMTCAHEPQSGQTRSAKRHYCDDGIDRQIAQGLHGLDRVGCSTSLYALDDGAAWRSKGCLQRKYRSRENAIVRGFYGDWLDVWLAETNQIHVFQLETLNDYGLGARAMDALHVALGLSRFQYARSVFSRRINVAKTLRRPESHRFQAGPIERISEQDRHSMDRLRTTVFAAPIRYFCRTLSAKLAGDDAIPLCGDAAINRSHSRLLAQAQADSDATWRITPKQV</sequence>
<evidence type="ECO:0000313" key="2">
    <source>
        <dbReference type="EMBL" id="CAH0372648.1"/>
    </source>
</evidence>
<dbReference type="Gene3D" id="3.40.50.300">
    <property type="entry name" value="P-loop containing nucleotide triphosphate hydrolases"/>
    <property type="match status" value="2"/>
</dbReference>
<keyword evidence="3" id="KW-1185">Reference proteome</keyword>
<feature type="chain" id="PRO_5035222952" description="Protein-tyrosine sulfotransferase" evidence="1">
    <location>
        <begin position="19"/>
        <end position="553"/>
    </location>
</feature>
<accession>A0A8J2SLH9</accession>
<evidence type="ECO:0008006" key="4">
    <source>
        <dbReference type="Google" id="ProtNLM"/>
    </source>
</evidence>
<dbReference type="Proteomes" id="UP000789595">
    <property type="component" value="Unassembled WGS sequence"/>
</dbReference>
<dbReference type="AlphaFoldDB" id="A0A8J2SLH9"/>
<evidence type="ECO:0000256" key="1">
    <source>
        <dbReference type="SAM" id="SignalP"/>
    </source>
</evidence>
<dbReference type="EMBL" id="CAKKNE010000003">
    <property type="protein sequence ID" value="CAH0372648.1"/>
    <property type="molecule type" value="Genomic_DNA"/>
</dbReference>
<reference evidence="2" key="1">
    <citation type="submission" date="2021-11" db="EMBL/GenBank/DDBJ databases">
        <authorList>
            <consortium name="Genoscope - CEA"/>
            <person name="William W."/>
        </authorList>
    </citation>
    <scope>NUCLEOTIDE SEQUENCE</scope>
</reference>
<proteinExistence type="predicted"/>
<gene>
    <name evidence="2" type="ORF">PECAL_3P26600</name>
</gene>